<organism evidence="1 2">
    <name type="scientific">Novipirellula aureliae</name>
    <dbReference type="NCBI Taxonomy" id="2527966"/>
    <lineage>
        <taxon>Bacteria</taxon>
        <taxon>Pseudomonadati</taxon>
        <taxon>Planctomycetota</taxon>
        <taxon>Planctomycetia</taxon>
        <taxon>Pirellulales</taxon>
        <taxon>Pirellulaceae</taxon>
        <taxon>Novipirellula</taxon>
    </lineage>
</organism>
<proteinExistence type="predicted"/>
<sequence length="79" mass="8913">MDPKIISAPAPFLHITLTLGYDQTPRNLYYSIHIDPGQVCKRRAIYRSDICIAGKTHENQICLLFYTRTASAIRLSFGG</sequence>
<dbReference type="EMBL" id="SJPY01000003">
    <property type="protein sequence ID" value="TWU43436.1"/>
    <property type="molecule type" value="Genomic_DNA"/>
</dbReference>
<keyword evidence="2" id="KW-1185">Reference proteome</keyword>
<gene>
    <name evidence="1" type="ORF">Q31b_24760</name>
</gene>
<reference evidence="1 2" key="1">
    <citation type="submission" date="2019-02" db="EMBL/GenBank/DDBJ databases">
        <title>Deep-cultivation of Planctomycetes and their phenomic and genomic characterization uncovers novel biology.</title>
        <authorList>
            <person name="Wiegand S."/>
            <person name="Jogler M."/>
            <person name="Boedeker C."/>
            <person name="Pinto D."/>
            <person name="Vollmers J."/>
            <person name="Rivas-Marin E."/>
            <person name="Kohn T."/>
            <person name="Peeters S.H."/>
            <person name="Heuer A."/>
            <person name="Rast P."/>
            <person name="Oberbeckmann S."/>
            <person name="Bunk B."/>
            <person name="Jeske O."/>
            <person name="Meyerdierks A."/>
            <person name="Storesund J.E."/>
            <person name="Kallscheuer N."/>
            <person name="Luecker S."/>
            <person name="Lage O.M."/>
            <person name="Pohl T."/>
            <person name="Merkel B.J."/>
            <person name="Hornburger P."/>
            <person name="Mueller R.-W."/>
            <person name="Bruemmer F."/>
            <person name="Labrenz M."/>
            <person name="Spormann A.M."/>
            <person name="Op Den Camp H."/>
            <person name="Overmann J."/>
            <person name="Amann R."/>
            <person name="Jetten M.S.M."/>
            <person name="Mascher T."/>
            <person name="Medema M.H."/>
            <person name="Devos D.P."/>
            <person name="Kaster A.-K."/>
            <person name="Ovreas L."/>
            <person name="Rohde M."/>
            <person name="Galperin M.Y."/>
            <person name="Jogler C."/>
        </authorList>
    </citation>
    <scope>NUCLEOTIDE SEQUENCE [LARGE SCALE GENOMIC DNA]</scope>
    <source>
        <strain evidence="1 2">Q31b</strain>
    </source>
</reference>
<accession>A0A5C6E7I5</accession>
<comment type="caution">
    <text evidence="1">The sequence shown here is derived from an EMBL/GenBank/DDBJ whole genome shotgun (WGS) entry which is preliminary data.</text>
</comment>
<evidence type="ECO:0000313" key="2">
    <source>
        <dbReference type="Proteomes" id="UP000315471"/>
    </source>
</evidence>
<protein>
    <submittedName>
        <fullName evidence="1">Uncharacterized protein</fullName>
    </submittedName>
</protein>
<dbReference type="AlphaFoldDB" id="A0A5C6E7I5"/>
<evidence type="ECO:0000313" key="1">
    <source>
        <dbReference type="EMBL" id="TWU43436.1"/>
    </source>
</evidence>
<name>A0A5C6E7I5_9BACT</name>
<dbReference type="Proteomes" id="UP000315471">
    <property type="component" value="Unassembled WGS sequence"/>
</dbReference>